<evidence type="ECO:0000313" key="2">
    <source>
        <dbReference type="Proteomes" id="UP000789860"/>
    </source>
</evidence>
<feature type="non-terminal residue" evidence="1">
    <location>
        <position position="1"/>
    </location>
</feature>
<dbReference type="Proteomes" id="UP000789860">
    <property type="component" value="Unassembled WGS sequence"/>
</dbReference>
<organism evidence="1 2">
    <name type="scientific">Scutellospora calospora</name>
    <dbReference type="NCBI Taxonomy" id="85575"/>
    <lineage>
        <taxon>Eukaryota</taxon>
        <taxon>Fungi</taxon>
        <taxon>Fungi incertae sedis</taxon>
        <taxon>Mucoromycota</taxon>
        <taxon>Glomeromycotina</taxon>
        <taxon>Glomeromycetes</taxon>
        <taxon>Diversisporales</taxon>
        <taxon>Gigasporaceae</taxon>
        <taxon>Scutellospora</taxon>
    </lineage>
</organism>
<dbReference type="EMBL" id="CAJVPM010035588">
    <property type="protein sequence ID" value="CAG8690426.1"/>
    <property type="molecule type" value="Genomic_DNA"/>
</dbReference>
<protein>
    <submittedName>
        <fullName evidence="1">2563_t:CDS:1</fullName>
    </submittedName>
</protein>
<comment type="caution">
    <text evidence="1">The sequence shown here is derived from an EMBL/GenBank/DDBJ whole genome shotgun (WGS) entry which is preliminary data.</text>
</comment>
<gene>
    <name evidence="1" type="ORF">SCALOS_LOCUS10107</name>
</gene>
<sequence>IEQVTNSDMIITELMIKEKAVDFVKALNLGNNALTFLNRWIHKFK</sequence>
<name>A0ACA9P4K4_9GLOM</name>
<reference evidence="1" key="1">
    <citation type="submission" date="2021-06" db="EMBL/GenBank/DDBJ databases">
        <authorList>
            <person name="Kallberg Y."/>
            <person name="Tangrot J."/>
            <person name="Rosling A."/>
        </authorList>
    </citation>
    <scope>NUCLEOTIDE SEQUENCE</scope>
    <source>
        <strain evidence="1">AU212A</strain>
    </source>
</reference>
<keyword evidence="2" id="KW-1185">Reference proteome</keyword>
<proteinExistence type="predicted"/>
<accession>A0ACA9P4K4</accession>
<evidence type="ECO:0000313" key="1">
    <source>
        <dbReference type="EMBL" id="CAG8690426.1"/>
    </source>
</evidence>